<dbReference type="InterPro" id="IPR029021">
    <property type="entry name" value="Prot-tyrosine_phosphatase-like"/>
</dbReference>
<keyword evidence="3" id="KW-1185">Reference proteome</keyword>
<evidence type="ECO:0000313" key="3">
    <source>
        <dbReference type="Proteomes" id="UP001321861"/>
    </source>
</evidence>
<gene>
    <name evidence="2" type="ORF">XA3_20910</name>
</gene>
<dbReference type="KEGG" id="xap:XA3_20910"/>
<dbReference type="AlphaFoldDB" id="A0AAU9DDI0"/>
<dbReference type="Pfam" id="PF13350">
    <property type="entry name" value="Y_phosphatase3"/>
    <property type="match status" value="1"/>
</dbReference>
<proteinExistence type="inferred from homology"/>
<organism evidence="2 3">
    <name type="scientific">Xylocopilactobacillus apicola</name>
    <dbReference type="NCBI Taxonomy" id="2932184"/>
    <lineage>
        <taxon>Bacteria</taxon>
        <taxon>Bacillati</taxon>
        <taxon>Bacillota</taxon>
        <taxon>Bacilli</taxon>
        <taxon>Lactobacillales</taxon>
        <taxon>Lactobacillaceae</taxon>
        <taxon>Xylocopilactobacillus</taxon>
    </lineage>
</organism>
<protein>
    <submittedName>
        <fullName evidence="2">Phosphatase</fullName>
    </submittedName>
</protein>
<dbReference type="EMBL" id="AP026802">
    <property type="protein sequence ID" value="BDR59650.1"/>
    <property type="molecule type" value="Genomic_DNA"/>
</dbReference>
<evidence type="ECO:0000256" key="1">
    <source>
        <dbReference type="ARBA" id="ARBA00009580"/>
    </source>
</evidence>
<dbReference type="InterPro" id="IPR026893">
    <property type="entry name" value="Tyr/Ser_Pase_IphP-type"/>
</dbReference>
<dbReference type="SUPFAM" id="SSF52799">
    <property type="entry name" value="(Phosphotyrosine protein) phosphatases II"/>
    <property type="match status" value="1"/>
</dbReference>
<dbReference type="RefSeq" id="WP_317635437.1">
    <property type="nucleotide sequence ID" value="NZ_AP026802.1"/>
</dbReference>
<dbReference type="Gene3D" id="3.90.190.10">
    <property type="entry name" value="Protein tyrosine phosphatase superfamily"/>
    <property type="match status" value="1"/>
</dbReference>
<dbReference type="Proteomes" id="UP001321861">
    <property type="component" value="Chromosome"/>
</dbReference>
<dbReference type="PANTHER" id="PTHR31126:SF1">
    <property type="entry name" value="TYROSINE SPECIFIC PROTEIN PHOSPHATASES DOMAIN-CONTAINING PROTEIN"/>
    <property type="match status" value="1"/>
</dbReference>
<sequence length="248" mass="28556">MSSEITNWRSLGGYVSANGQKVKDDLLFRCGQLYDLNAEQIDFLQKQKKIKRVFDFRGPKEREEFPDDLWEDVDYVILDVLADAKINQASVDEVVSGNSKVDDNMLQTYEELALTKSATESYHQFLLTLVDDPVPMAFHCFAGKDRTGVGAALIFKALDVSDEQIFEDYLKTNPARKVANEEMLASLRDQLTPDELKEVEVALKVRSGYLERYFEMVKKNFGDFDHYFTEGLKLPENFKSEMQRLYLV</sequence>
<dbReference type="PANTHER" id="PTHR31126">
    <property type="entry name" value="TYROSINE-PROTEIN PHOSPHATASE"/>
    <property type="match status" value="1"/>
</dbReference>
<comment type="similarity">
    <text evidence="1">Belongs to the protein-tyrosine phosphatase family.</text>
</comment>
<reference evidence="2 3" key="1">
    <citation type="journal article" date="2023" name="Microbiol. Spectr.">
        <title>Symbiosis of Carpenter Bees with Uncharacterized Lactic Acid Bacteria Showing NAD Auxotrophy.</title>
        <authorList>
            <person name="Kawasaki S."/>
            <person name="Ozawa K."/>
            <person name="Mori T."/>
            <person name="Yamamoto A."/>
            <person name="Ito M."/>
            <person name="Ohkuma M."/>
            <person name="Sakamoto M."/>
            <person name="Matsutani M."/>
        </authorList>
    </citation>
    <scope>NUCLEOTIDE SEQUENCE [LARGE SCALE GENOMIC DNA]</scope>
    <source>
        <strain evidence="2 3">XA3</strain>
    </source>
</reference>
<accession>A0AAU9DDI0</accession>
<dbReference type="PROSITE" id="PS00383">
    <property type="entry name" value="TYR_PHOSPHATASE_1"/>
    <property type="match status" value="1"/>
</dbReference>
<name>A0AAU9DDI0_9LACO</name>
<evidence type="ECO:0000313" key="2">
    <source>
        <dbReference type="EMBL" id="BDR59650.1"/>
    </source>
</evidence>
<dbReference type="GO" id="GO:0004721">
    <property type="term" value="F:phosphoprotein phosphatase activity"/>
    <property type="evidence" value="ECO:0007669"/>
    <property type="project" value="InterPro"/>
</dbReference>
<dbReference type="InterPro" id="IPR016130">
    <property type="entry name" value="Tyr_Pase_AS"/>
</dbReference>